<dbReference type="PANTHER" id="PTHR43377">
    <property type="entry name" value="BILIVERDIN REDUCTASE A"/>
    <property type="match status" value="1"/>
</dbReference>
<dbReference type="SUPFAM" id="SSF55347">
    <property type="entry name" value="Glyceraldehyde-3-phosphate dehydrogenase-like, C-terminal domain"/>
    <property type="match status" value="1"/>
</dbReference>
<dbReference type="AlphaFoldDB" id="A0A1X7KXQ0"/>
<dbReference type="PANTHER" id="PTHR43377:SF1">
    <property type="entry name" value="BILIVERDIN REDUCTASE A"/>
    <property type="match status" value="1"/>
</dbReference>
<accession>A0A1X7KXQ0</accession>
<organism evidence="2 3">
    <name type="scientific">Paenibacillus aquistagni</name>
    <dbReference type="NCBI Taxonomy" id="1852522"/>
    <lineage>
        <taxon>Bacteria</taxon>
        <taxon>Bacillati</taxon>
        <taxon>Bacillota</taxon>
        <taxon>Bacilli</taxon>
        <taxon>Bacillales</taxon>
        <taxon>Paenibacillaceae</taxon>
        <taxon>Paenibacillus</taxon>
    </lineage>
</organism>
<dbReference type="RefSeq" id="WP_085494981.1">
    <property type="nucleotide sequence ID" value="NZ_FXAZ01000003.1"/>
</dbReference>
<evidence type="ECO:0000259" key="1">
    <source>
        <dbReference type="Pfam" id="PF01408"/>
    </source>
</evidence>
<dbReference type="Proteomes" id="UP000193834">
    <property type="component" value="Unassembled WGS sequence"/>
</dbReference>
<dbReference type="STRING" id="1852522.SAMN06295960_2821"/>
<reference evidence="2 3" key="1">
    <citation type="submission" date="2017-04" db="EMBL/GenBank/DDBJ databases">
        <authorList>
            <person name="Afonso C.L."/>
            <person name="Miller P.J."/>
            <person name="Scott M.A."/>
            <person name="Spackman E."/>
            <person name="Goraichik I."/>
            <person name="Dimitrov K.M."/>
            <person name="Suarez D.L."/>
            <person name="Swayne D.E."/>
        </authorList>
    </citation>
    <scope>NUCLEOTIDE SEQUENCE [LARGE SCALE GENOMIC DNA]</scope>
    <source>
        <strain evidence="2 3">11</strain>
    </source>
</reference>
<protein>
    <submittedName>
        <fullName evidence="2">Predicted dehydrogenase</fullName>
    </submittedName>
</protein>
<gene>
    <name evidence="2" type="ORF">SAMN06295960_2821</name>
</gene>
<dbReference type="Gene3D" id="3.30.360.10">
    <property type="entry name" value="Dihydrodipicolinate Reductase, domain 2"/>
    <property type="match status" value="1"/>
</dbReference>
<dbReference type="GO" id="GO:0000166">
    <property type="term" value="F:nucleotide binding"/>
    <property type="evidence" value="ECO:0007669"/>
    <property type="project" value="InterPro"/>
</dbReference>
<dbReference type="Gene3D" id="3.40.50.720">
    <property type="entry name" value="NAD(P)-binding Rossmann-like Domain"/>
    <property type="match status" value="1"/>
</dbReference>
<dbReference type="InterPro" id="IPR000683">
    <property type="entry name" value="Gfo/Idh/MocA-like_OxRdtase_N"/>
</dbReference>
<feature type="domain" description="Gfo/Idh/MocA-like oxidoreductase N-terminal" evidence="1">
    <location>
        <begin position="1"/>
        <end position="114"/>
    </location>
</feature>
<evidence type="ECO:0000313" key="3">
    <source>
        <dbReference type="Proteomes" id="UP000193834"/>
    </source>
</evidence>
<sequence length="328" mass="38332">MNIAIVGLGSMGKRRIRLLKQYFKNVHIFGIDLRDDRRIEVANQFGISTFSTLNDLFDYTIADAVMVCTSPISHEKIIKEALAYSSHIFTELNLLHNYYAEAIQAAKEKGKVLFLSSTMLYRKEVQFIGHQVNASNKKLAYRYHVGQYLKDWHPWESYKDFFISNKKTNGCREIFAIELPWIIDVFGDIKCFHVEKSELTSLDIDYPDYYSVILRHRNGIVGSINFDVVSRIARRDFQIIGEELQIHWDGSPSGLAIWNDNSKQMEQICLYDQYMKDNTYSKSIIEDAYYEEIKEFLEMIMARSGSPRYSFEKDKEILQIIDRIEGEL</sequence>
<proteinExistence type="predicted"/>
<dbReference type="Pfam" id="PF01408">
    <property type="entry name" value="GFO_IDH_MocA"/>
    <property type="match status" value="1"/>
</dbReference>
<dbReference type="SUPFAM" id="SSF51735">
    <property type="entry name" value="NAD(P)-binding Rossmann-fold domains"/>
    <property type="match status" value="1"/>
</dbReference>
<dbReference type="InterPro" id="IPR051450">
    <property type="entry name" value="Gfo/Idh/MocA_Oxidoreductases"/>
</dbReference>
<keyword evidence="3" id="KW-1185">Reference proteome</keyword>
<name>A0A1X7KXQ0_9BACL</name>
<evidence type="ECO:0000313" key="2">
    <source>
        <dbReference type="EMBL" id="SMG46235.1"/>
    </source>
</evidence>
<dbReference type="InterPro" id="IPR036291">
    <property type="entry name" value="NAD(P)-bd_dom_sf"/>
</dbReference>
<dbReference type="OrthoDB" id="9815825at2"/>
<dbReference type="EMBL" id="FXAZ01000003">
    <property type="protein sequence ID" value="SMG46235.1"/>
    <property type="molecule type" value="Genomic_DNA"/>
</dbReference>